<dbReference type="Proteomes" id="UP000034954">
    <property type="component" value="Unassembled WGS sequence"/>
</dbReference>
<keyword evidence="2" id="KW-1185">Reference proteome</keyword>
<gene>
    <name evidence="1" type="ORF">BROFUL_01926</name>
</gene>
<feature type="non-terminal residue" evidence="1">
    <location>
        <position position="1"/>
    </location>
</feature>
<evidence type="ECO:0000313" key="2">
    <source>
        <dbReference type="Proteomes" id="UP000034954"/>
    </source>
</evidence>
<reference evidence="1 2" key="1">
    <citation type="journal article" date="2013" name="BMC Microbiol.">
        <title>Identification of the type II cytochrome c maturation pathway in anammox bacteria by comparative genomics.</title>
        <authorList>
            <person name="Ferousi C."/>
            <person name="Speth D.R."/>
            <person name="Reimann J."/>
            <person name="Op den Camp H.J."/>
            <person name="Allen J.W."/>
            <person name="Keltjens J.T."/>
            <person name="Jetten M.S."/>
        </authorList>
    </citation>
    <scope>NUCLEOTIDE SEQUENCE [LARGE SCALE GENOMIC DNA]</scope>
    <source>
        <strain evidence="1">RU1</strain>
    </source>
</reference>
<sequence length="54" mass="6513">FGKAERRLALESLQKLLNKNNFNVDFTKMHDRIVPFCNKFIVLFNGVIWCWIRK</sequence>
<organism evidence="1 2">
    <name type="scientific">Candidatus Brocadia fulgida</name>
    <dbReference type="NCBI Taxonomy" id="380242"/>
    <lineage>
        <taxon>Bacteria</taxon>
        <taxon>Pseudomonadati</taxon>
        <taxon>Planctomycetota</taxon>
        <taxon>Candidatus Brocadiia</taxon>
        <taxon>Candidatus Brocadiales</taxon>
        <taxon>Candidatus Brocadiaceae</taxon>
        <taxon>Candidatus Brocadia</taxon>
    </lineage>
</organism>
<protein>
    <submittedName>
        <fullName evidence="1">Uncharacterized protein</fullName>
    </submittedName>
</protein>
<dbReference type="EMBL" id="LAQJ01000196">
    <property type="protein sequence ID" value="KKO19399.1"/>
    <property type="molecule type" value="Genomic_DNA"/>
</dbReference>
<accession>A0A0M2UY48</accession>
<proteinExistence type="predicted"/>
<name>A0A0M2UY48_9BACT</name>
<evidence type="ECO:0000313" key="1">
    <source>
        <dbReference type="EMBL" id="KKO19399.1"/>
    </source>
</evidence>
<comment type="caution">
    <text evidence="1">The sequence shown here is derived from an EMBL/GenBank/DDBJ whole genome shotgun (WGS) entry which is preliminary data.</text>
</comment>
<dbReference type="AlphaFoldDB" id="A0A0M2UY48"/>